<evidence type="ECO:0000256" key="4">
    <source>
        <dbReference type="ARBA" id="ARBA00022679"/>
    </source>
</evidence>
<dbReference type="PANTHER" id="PTHR31623:SF110">
    <property type="entry name" value="VINORINE SYNTHASE-LIKE"/>
    <property type="match status" value="1"/>
</dbReference>
<dbReference type="Pfam" id="PF02458">
    <property type="entry name" value="Transferase"/>
    <property type="match status" value="1"/>
</dbReference>
<organism evidence="6 7">
    <name type="scientific">Cinchona calisaya</name>
    <dbReference type="NCBI Taxonomy" id="153742"/>
    <lineage>
        <taxon>Eukaryota</taxon>
        <taxon>Viridiplantae</taxon>
        <taxon>Streptophyta</taxon>
        <taxon>Embryophyta</taxon>
        <taxon>Tracheophyta</taxon>
        <taxon>Spermatophyta</taxon>
        <taxon>Magnoliopsida</taxon>
        <taxon>eudicotyledons</taxon>
        <taxon>Gunneridae</taxon>
        <taxon>Pentapetalae</taxon>
        <taxon>asterids</taxon>
        <taxon>lamiids</taxon>
        <taxon>Gentianales</taxon>
        <taxon>Rubiaceae</taxon>
        <taxon>Cinchonoideae</taxon>
        <taxon>Cinchoneae</taxon>
        <taxon>Cinchona</taxon>
    </lineage>
</organism>
<dbReference type="Gene3D" id="3.30.559.10">
    <property type="entry name" value="Chloramphenicol acetyltransferase-like domain"/>
    <property type="match status" value="2"/>
</dbReference>
<keyword evidence="7" id="KW-1185">Reference proteome</keyword>
<reference evidence="6 7" key="1">
    <citation type="submission" date="2024-11" db="EMBL/GenBank/DDBJ databases">
        <title>A near-complete genome assembly of Cinchona calisaya.</title>
        <authorList>
            <person name="Lian D.C."/>
            <person name="Zhao X.W."/>
            <person name="Wei L."/>
        </authorList>
    </citation>
    <scope>NUCLEOTIDE SEQUENCE [LARGE SCALE GENOMIC DNA]</scope>
    <source>
        <tissue evidence="6">Nenye</tissue>
    </source>
</reference>
<evidence type="ECO:0000313" key="6">
    <source>
        <dbReference type="EMBL" id="KAL3512593.1"/>
    </source>
</evidence>
<proteinExistence type="inferred from homology"/>
<gene>
    <name evidence="6" type="ORF">ACH5RR_025310</name>
</gene>
<dbReference type="Proteomes" id="UP001630127">
    <property type="component" value="Unassembled WGS sequence"/>
</dbReference>
<evidence type="ECO:0000256" key="3">
    <source>
        <dbReference type="ARBA" id="ARBA00022589"/>
    </source>
</evidence>
<dbReference type="GO" id="GO:0009820">
    <property type="term" value="P:alkaloid metabolic process"/>
    <property type="evidence" value="ECO:0007669"/>
    <property type="project" value="UniProtKB-KW"/>
</dbReference>
<keyword evidence="3" id="KW-0017">Alkaloid metabolism</keyword>
<comment type="subunit">
    <text evidence="2">Monomer.</text>
</comment>
<dbReference type="InterPro" id="IPR023213">
    <property type="entry name" value="CAT-like_dom_sf"/>
</dbReference>
<sequence length="433" mass="48643">MAQAEIILKDFIKPSSPTPLHLKHHKLSFIDSLPTPVYLPYILFYQNNPSFDLSQISHQLKTSLSFTLTKYYPLAGRIQDDIFVDCEDSGAPYIEARVHTSLSDATQNFVIEEFNRYLPIDPYESLGEILKSTVPLAVQVSFFDCGSIAIGICISHRVADALSAVMFLNSWSANCKSNDDNEILKPNFDLGCFYFPAPKDVLPSAPLRSVVKKEKVVAKRLVFDKEKLEKLKKLASSVSDSPVKDPTRVEALSAYICKNVIDVNQAKVDARLGFVALHAVNLRPKIKLPNTEFAFGNISLPISALLRPDTEKERHDIVGHLRNAIRSVNDDFVKNVVQEREPYLRIMSETREVLAKEDVCFCNFSSWCRFPIYEVDYGWGKPFAVGTAAVPRKNTIILMSTKCGDGIEAWVNTAEEDIGMLSSEFLSHVNHDF</sequence>
<protein>
    <submittedName>
        <fullName evidence="6">Uncharacterized protein</fullName>
    </submittedName>
</protein>
<evidence type="ECO:0000313" key="7">
    <source>
        <dbReference type="Proteomes" id="UP001630127"/>
    </source>
</evidence>
<keyword evidence="5" id="KW-0012">Acyltransferase</keyword>
<keyword evidence="4" id="KW-0808">Transferase</keyword>
<accession>A0ABD2YZA4</accession>
<name>A0ABD2YZA4_9GENT</name>
<evidence type="ECO:0000256" key="1">
    <source>
        <dbReference type="ARBA" id="ARBA00009861"/>
    </source>
</evidence>
<evidence type="ECO:0000256" key="2">
    <source>
        <dbReference type="ARBA" id="ARBA00011245"/>
    </source>
</evidence>
<dbReference type="AlphaFoldDB" id="A0ABD2YZA4"/>
<comment type="caution">
    <text evidence="6">The sequence shown here is derived from an EMBL/GenBank/DDBJ whole genome shotgun (WGS) entry which is preliminary data.</text>
</comment>
<evidence type="ECO:0000256" key="5">
    <source>
        <dbReference type="ARBA" id="ARBA00023315"/>
    </source>
</evidence>
<dbReference type="PANTHER" id="PTHR31623">
    <property type="entry name" value="F21J9.9"/>
    <property type="match status" value="1"/>
</dbReference>
<dbReference type="EMBL" id="JBJUIK010000011">
    <property type="protein sequence ID" value="KAL3512593.1"/>
    <property type="molecule type" value="Genomic_DNA"/>
</dbReference>
<comment type="similarity">
    <text evidence="1">Belongs to the plant acyltransferase family.</text>
</comment>
<dbReference type="GO" id="GO:0016746">
    <property type="term" value="F:acyltransferase activity"/>
    <property type="evidence" value="ECO:0007669"/>
    <property type="project" value="UniProtKB-KW"/>
</dbReference>